<dbReference type="KEGG" id="pef:A7E78_00370"/>
<evidence type="ECO:0000313" key="2">
    <source>
        <dbReference type="Proteomes" id="UP000182517"/>
    </source>
</evidence>
<protein>
    <recommendedName>
        <fullName evidence="3">Glycosyltransferase</fullName>
    </recommendedName>
</protein>
<dbReference type="STRING" id="1842532.A7E78_00370"/>
<accession>A0A1L3GKK3</accession>
<dbReference type="EMBL" id="CP015519">
    <property type="protein sequence ID" value="APG26454.1"/>
    <property type="molecule type" value="Genomic_DNA"/>
</dbReference>
<dbReference type="Proteomes" id="UP000182517">
    <property type="component" value="Chromosome"/>
</dbReference>
<name>A0A1L3GKK3_9BACT</name>
<dbReference type="AlphaFoldDB" id="A0A1L3GKK3"/>
<sequence>MTVRVGTIIHGALGDCYEQLCCLKLWKKNKDVKVVGFFAVKDRMLAMLNYDLDMLDEVWPATEIENVNVDYFYQYQIRDYELNKFLLDDLPDKIREKFDFKRNIKPWSFIRRHDFHSSGIKLNLSESGKKYLPICMENNDIDKSIFDEKFTVGYLWRYRSGGAIKPYFQRPKDWVLKTKSELFNHVINKYNAHVFVCGMAKEESFRVNNDLDEAGVVAGEYLSKYANDRLDLPESNCTYLKGLGYAAEMEIMSRCDLLIMMPSGFSEPLWMMQKTPVVMLDPPPVYTAKLFWNRMPLFDNKSLKGAIFNSIVPHTAKNVISYLEGRGFLPLA</sequence>
<keyword evidence="2" id="KW-1185">Reference proteome</keyword>
<reference evidence="1 2" key="1">
    <citation type="journal article" date="2017" name="Genome Announc.">
        <title>Complete Genome Sequences of Two Acetylene-Fermenting Pelobacter acetylenicus Strains.</title>
        <authorList>
            <person name="Sutton J.M."/>
            <person name="Baesman S.M."/>
            <person name="Fierst J.L."/>
            <person name="Poret-Peterson A.T."/>
            <person name="Oremland R.S."/>
            <person name="Dunlap D.S."/>
            <person name="Akob D.M."/>
        </authorList>
    </citation>
    <scope>NUCLEOTIDE SEQUENCE [LARGE SCALE GENOMIC DNA]</scope>
    <source>
        <strain evidence="1 2">SFB93</strain>
    </source>
</reference>
<dbReference type="RefSeq" id="WP_072282414.1">
    <property type="nucleotide sequence ID" value="NZ_CP015519.1"/>
</dbReference>
<gene>
    <name evidence="1" type="ORF">A7E78_00370</name>
</gene>
<proteinExistence type="predicted"/>
<organism evidence="1 2">
    <name type="scientific">Syntrophotalea acetylenivorans</name>
    <dbReference type="NCBI Taxonomy" id="1842532"/>
    <lineage>
        <taxon>Bacteria</taxon>
        <taxon>Pseudomonadati</taxon>
        <taxon>Thermodesulfobacteriota</taxon>
        <taxon>Desulfuromonadia</taxon>
        <taxon>Desulfuromonadales</taxon>
        <taxon>Syntrophotaleaceae</taxon>
        <taxon>Syntrophotalea</taxon>
    </lineage>
</organism>
<evidence type="ECO:0008006" key="3">
    <source>
        <dbReference type="Google" id="ProtNLM"/>
    </source>
</evidence>
<evidence type="ECO:0000313" key="1">
    <source>
        <dbReference type="EMBL" id="APG26454.1"/>
    </source>
</evidence>